<dbReference type="PRINTS" id="PR00605">
    <property type="entry name" value="CYTCHROMECIC"/>
</dbReference>
<keyword evidence="9" id="KW-0602">Photosynthesis</keyword>
<evidence type="ECO:0000313" key="11">
    <source>
        <dbReference type="EMBL" id="MDJ1184296.1"/>
    </source>
</evidence>
<gene>
    <name evidence="9" type="primary">petJ</name>
    <name evidence="11" type="ORF">PMH09_14015</name>
</gene>
<evidence type="ECO:0000256" key="2">
    <source>
        <dbReference type="ARBA" id="ARBA00009650"/>
    </source>
</evidence>
<evidence type="ECO:0000256" key="9">
    <source>
        <dbReference type="HAMAP-Rule" id="MF_00594"/>
    </source>
</evidence>
<dbReference type="RefSeq" id="WP_283758950.1">
    <property type="nucleotide sequence ID" value="NZ_JAQOSQ010000014.1"/>
</dbReference>
<dbReference type="InterPro" id="IPR009056">
    <property type="entry name" value="Cyt_c-like_dom"/>
</dbReference>
<keyword evidence="5 9" id="KW-0479">Metal-binding</keyword>
<dbReference type="PANTHER" id="PTHR34688:SF2">
    <property type="entry name" value="CYTOCHROME C6, CHLOROPLASTIC"/>
    <property type="match status" value="1"/>
</dbReference>
<evidence type="ECO:0000256" key="6">
    <source>
        <dbReference type="ARBA" id="ARBA00022982"/>
    </source>
</evidence>
<evidence type="ECO:0000256" key="4">
    <source>
        <dbReference type="ARBA" id="ARBA00022617"/>
    </source>
</evidence>
<dbReference type="PROSITE" id="PS51007">
    <property type="entry name" value="CYTC"/>
    <property type="match status" value="1"/>
</dbReference>
<evidence type="ECO:0000256" key="7">
    <source>
        <dbReference type="ARBA" id="ARBA00023004"/>
    </source>
</evidence>
<proteinExistence type="inferred from homology"/>
<dbReference type="SUPFAM" id="SSF46626">
    <property type="entry name" value="Cytochrome c"/>
    <property type="match status" value="1"/>
</dbReference>
<name>A0ABT7C0T2_9CYAN</name>
<comment type="PTM">
    <text evidence="9">Binds 1 heme c group per subunit.</text>
</comment>
<comment type="similarity">
    <text evidence="2 9">Belongs to the cytochrome c family. PetJ subfamily.</text>
</comment>
<keyword evidence="8 9" id="KW-0793">Thylakoid</keyword>
<dbReference type="Proteomes" id="UP001232992">
    <property type="component" value="Unassembled WGS sequence"/>
</dbReference>
<evidence type="ECO:0000313" key="12">
    <source>
        <dbReference type="Proteomes" id="UP001232992"/>
    </source>
</evidence>
<dbReference type="NCBIfam" id="NF045930">
    <property type="entry name" value="Cytc6PetJCyano"/>
    <property type="match status" value="1"/>
</dbReference>
<comment type="subcellular location">
    <subcellularLocation>
        <location evidence="1 9">Cellular thylakoid lumen</location>
    </subcellularLocation>
</comment>
<feature type="domain" description="Cytochrome c" evidence="10">
    <location>
        <begin position="26"/>
        <end position="106"/>
    </location>
</feature>
<feature type="binding site" description="axial binding residue" evidence="9">
    <location>
        <position position="83"/>
    </location>
    <ligand>
        <name>heme c</name>
        <dbReference type="ChEBI" id="CHEBI:61717"/>
    </ligand>
    <ligandPart>
        <name>Fe</name>
        <dbReference type="ChEBI" id="CHEBI:18248"/>
    </ligandPart>
</feature>
<evidence type="ECO:0000256" key="3">
    <source>
        <dbReference type="ARBA" id="ARBA00022448"/>
    </source>
</evidence>
<dbReference type="InterPro" id="IPR008168">
    <property type="entry name" value="Cyt_C_IC"/>
</dbReference>
<dbReference type="Gene3D" id="1.10.760.10">
    <property type="entry name" value="Cytochrome c-like domain"/>
    <property type="match status" value="1"/>
</dbReference>
<keyword evidence="9" id="KW-0732">Signal</keyword>
<dbReference type="InterPro" id="IPR036909">
    <property type="entry name" value="Cyt_c-like_dom_sf"/>
</dbReference>
<dbReference type="Pfam" id="PF13442">
    <property type="entry name" value="Cytochrome_CBB3"/>
    <property type="match status" value="1"/>
</dbReference>
<comment type="subunit">
    <text evidence="9">Monomer.</text>
</comment>
<dbReference type="EMBL" id="JAQOSQ010000014">
    <property type="protein sequence ID" value="MDJ1184296.1"/>
    <property type="molecule type" value="Genomic_DNA"/>
</dbReference>
<evidence type="ECO:0000256" key="5">
    <source>
        <dbReference type="ARBA" id="ARBA00022723"/>
    </source>
</evidence>
<keyword evidence="12" id="KW-1185">Reference proteome</keyword>
<keyword evidence="3 9" id="KW-0813">Transport</keyword>
<feature type="binding site" description="covalent" evidence="9">
    <location>
        <position position="39"/>
    </location>
    <ligand>
        <name>heme c</name>
        <dbReference type="ChEBI" id="CHEBI:61717"/>
    </ligand>
</feature>
<protein>
    <recommendedName>
        <fullName evidence="9">Cytochrome c6</fullName>
    </recommendedName>
    <alternativeName>
        <fullName evidence="9">Cytochrome c-553</fullName>
    </alternativeName>
    <alternativeName>
        <fullName evidence="9">Cytochrome c553</fullName>
    </alternativeName>
    <alternativeName>
        <fullName evidence="9">Soluble cytochrome f</fullName>
    </alternativeName>
</protein>
<comment type="function">
    <text evidence="9">Functions as an electron carrier between membrane-bound cytochrome b6-f and photosystem I in oxygenic photosynthesis.</text>
</comment>
<feature type="binding site" description="covalent" evidence="9">
    <location>
        <position position="42"/>
    </location>
    <ligand>
        <name>heme c</name>
        <dbReference type="ChEBI" id="CHEBI:61717"/>
    </ligand>
</feature>
<dbReference type="PANTHER" id="PTHR34688">
    <property type="entry name" value="CYTOCHROME C6, CHLOROPLASTIC"/>
    <property type="match status" value="1"/>
</dbReference>
<dbReference type="HAMAP" id="MF_00594">
    <property type="entry name" value="Cytc_PetJ"/>
    <property type="match status" value="1"/>
</dbReference>
<evidence type="ECO:0000259" key="10">
    <source>
        <dbReference type="PROSITE" id="PS51007"/>
    </source>
</evidence>
<feature type="binding site" description="axial binding residue" evidence="9">
    <location>
        <position position="43"/>
    </location>
    <ligand>
        <name>heme c</name>
        <dbReference type="ChEBI" id="CHEBI:61717"/>
    </ligand>
    <ligandPart>
        <name>Fe</name>
        <dbReference type="ChEBI" id="CHEBI:18248"/>
    </ligandPart>
</feature>
<accession>A0ABT7C0T2</accession>
<evidence type="ECO:0000256" key="1">
    <source>
        <dbReference type="ARBA" id="ARBA00004518"/>
    </source>
</evidence>
<keyword evidence="7 9" id="KW-0408">Iron</keyword>
<dbReference type="InterPro" id="IPR023655">
    <property type="entry name" value="Cyt_C6"/>
</dbReference>
<organism evidence="11 12">
    <name type="scientific">Roseofilum casamattae BLCC-M143</name>
    <dbReference type="NCBI Taxonomy" id="3022442"/>
    <lineage>
        <taxon>Bacteria</taxon>
        <taxon>Bacillati</taxon>
        <taxon>Cyanobacteriota</taxon>
        <taxon>Cyanophyceae</taxon>
        <taxon>Desertifilales</taxon>
        <taxon>Desertifilaceae</taxon>
        <taxon>Roseofilum</taxon>
        <taxon>Roseofilum casamattae</taxon>
    </lineage>
</organism>
<comment type="caution">
    <text evidence="11">The sequence shown here is derived from an EMBL/GenBank/DDBJ whole genome shotgun (WGS) entry which is preliminary data.</text>
</comment>
<sequence length="114" mass="12674">MNFRIVSALLTVLLLWSIQISTVEAVNLEQGKQIFNAICSSCHARGGNVIMGNKTLQKHVLEKYSMASTDAIVQQVTYGKNAMPAFEGRLSSEQIESVAAYVLEQAEQGWRKKR</sequence>
<keyword evidence="4 9" id="KW-0349">Heme</keyword>
<keyword evidence="6 9" id="KW-0249">Electron transport</keyword>
<reference evidence="11 12" key="1">
    <citation type="submission" date="2023-01" db="EMBL/GenBank/DDBJ databases">
        <title>Novel diversity within Roseofilum (Cyanobacteria; Desertifilaceae) from marine benthic mats with descriptions of four novel species.</title>
        <authorList>
            <person name="Wang Y."/>
            <person name="Berthold D.E."/>
            <person name="Hu J."/>
            <person name="Lefler F.W."/>
            <person name="Laughinghouse H.D. IV."/>
        </authorList>
    </citation>
    <scope>NUCLEOTIDE SEQUENCE [LARGE SCALE GENOMIC DNA]</scope>
    <source>
        <strain evidence="11 12">BLCC-M143</strain>
    </source>
</reference>
<evidence type="ECO:0000256" key="8">
    <source>
        <dbReference type="ARBA" id="ARBA00023078"/>
    </source>
</evidence>